<feature type="compositionally biased region" description="Basic residues" evidence="1">
    <location>
        <begin position="86"/>
        <end position="96"/>
    </location>
</feature>
<feature type="chain" id="PRO_5032874957" description="DUF4148 domain-containing protein" evidence="2">
    <location>
        <begin position="23"/>
        <end position="96"/>
    </location>
</feature>
<evidence type="ECO:0000256" key="1">
    <source>
        <dbReference type="SAM" id="MobiDB-lite"/>
    </source>
</evidence>
<dbReference type="AlphaFoldDB" id="A0A848HNU6"/>
<comment type="caution">
    <text evidence="3">The sequence shown here is derived from an EMBL/GenBank/DDBJ whole genome shotgun (WGS) entry which is preliminary data.</text>
</comment>
<protein>
    <recommendedName>
        <fullName evidence="5">DUF4148 domain-containing protein</fullName>
    </recommendedName>
</protein>
<accession>A0A848HNU6</accession>
<keyword evidence="2" id="KW-0732">Signal</keyword>
<dbReference type="EMBL" id="JABBGG010000001">
    <property type="protein sequence ID" value="NML60208.1"/>
    <property type="molecule type" value="Genomic_DNA"/>
</dbReference>
<gene>
    <name evidence="3" type="ORF">HHL21_03720</name>
</gene>
<reference evidence="3 4" key="1">
    <citation type="submission" date="2020-04" db="EMBL/GenBank/DDBJ databases">
        <title>Massilia sp. RP-1-19 isolated from soil.</title>
        <authorList>
            <person name="Dahal R.H."/>
        </authorList>
    </citation>
    <scope>NUCLEOTIDE SEQUENCE [LARGE SCALE GENOMIC DNA]</scope>
    <source>
        <strain evidence="3 4">RP-1-19</strain>
    </source>
</reference>
<proteinExistence type="predicted"/>
<dbReference type="RefSeq" id="WP_169463858.1">
    <property type="nucleotide sequence ID" value="NZ_JABBGG010000001.1"/>
</dbReference>
<evidence type="ECO:0008006" key="5">
    <source>
        <dbReference type="Google" id="ProtNLM"/>
    </source>
</evidence>
<sequence>MKTLIRFALVTGCALSPVAALAQDQPGLAPMNPTAAAAPLVYESAFADYRADTDTPPVGWKDSNERVAQPRDEHAGHDMGASPEKKHPHHGHQHKE</sequence>
<keyword evidence="4" id="KW-1185">Reference proteome</keyword>
<feature type="region of interest" description="Disordered" evidence="1">
    <location>
        <begin position="52"/>
        <end position="96"/>
    </location>
</feature>
<evidence type="ECO:0000256" key="2">
    <source>
        <dbReference type="SAM" id="SignalP"/>
    </source>
</evidence>
<feature type="signal peptide" evidence="2">
    <location>
        <begin position="1"/>
        <end position="22"/>
    </location>
</feature>
<dbReference type="Proteomes" id="UP000583752">
    <property type="component" value="Unassembled WGS sequence"/>
</dbReference>
<evidence type="ECO:0000313" key="4">
    <source>
        <dbReference type="Proteomes" id="UP000583752"/>
    </source>
</evidence>
<name>A0A848HNU6_9BURK</name>
<feature type="compositionally biased region" description="Basic and acidic residues" evidence="1">
    <location>
        <begin position="62"/>
        <end position="77"/>
    </location>
</feature>
<organism evidence="3 4">
    <name type="scientific">Massilia polaris</name>
    <dbReference type="NCBI Taxonomy" id="2728846"/>
    <lineage>
        <taxon>Bacteria</taxon>
        <taxon>Pseudomonadati</taxon>
        <taxon>Pseudomonadota</taxon>
        <taxon>Betaproteobacteria</taxon>
        <taxon>Burkholderiales</taxon>
        <taxon>Oxalobacteraceae</taxon>
        <taxon>Telluria group</taxon>
        <taxon>Massilia</taxon>
    </lineage>
</organism>
<evidence type="ECO:0000313" key="3">
    <source>
        <dbReference type="EMBL" id="NML60208.1"/>
    </source>
</evidence>